<dbReference type="EMBL" id="KV875963">
    <property type="protein sequence ID" value="RZR73594.1"/>
    <property type="molecule type" value="Genomic_DNA"/>
</dbReference>
<proteinExistence type="predicted"/>
<dbReference type="CDD" id="cd06257">
    <property type="entry name" value="DnaJ"/>
    <property type="match status" value="1"/>
</dbReference>
<dbReference type="InterPro" id="IPR001623">
    <property type="entry name" value="DnaJ_domain"/>
</dbReference>
<dbReference type="PROSITE" id="PS50076">
    <property type="entry name" value="DNAJ_2"/>
    <property type="match status" value="1"/>
</dbReference>
<dbReference type="PANTHER" id="PTHR44743:SF10">
    <property type="entry name" value="J DOMAIN-CONTAINING PROTEIN"/>
    <property type="match status" value="1"/>
</dbReference>
<feature type="domain" description="J" evidence="1">
    <location>
        <begin position="14"/>
        <end position="87"/>
    </location>
</feature>
<name>A0A445MH46_ENSVE</name>
<dbReference type="SUPFAM" id="SSF46565">
    <property type="entry name" value="Chaperone J-domain"/>
    <property type="match status" value="1"/>
</dbReference>
<gene>
    <name evidence="2" type="ORF">BHM03_00026160</name>
</gene>
<dbReference type="PANTHER" id="PTHR44743">
    <property type="entry name" value="PUTATIVE, EXPRESSED-RELATED"/>
    <property type="match status" value="1"/>
</dbReference>
<accession>A0A445MH46</accession>
<organism evidence="2">
    <name type="scientific">Ensete ventricosum</name>
    <name type="common">Abyssinian banana</name>
    <name type="synonym">Musa ensete</name>
    <dbReference type="NCBI Taxonomy" id="4639"/>
    <lineage>
        <taxon>Eukaryota</taxon>
        <taxon>Viridiplantae</taxon>
        <taxon>Streptophyta</taxon>
        <taxon>Embryophyta</taxon>
        <taxon>Tracheophyta</taxon>
        <taxon>Spermatophyta</taxon>
        <taxon>Magnoliopsida</taxon>
        <taxon>Liliopsida</taxon>
        <taxon>Zingiberales</taxon>
        <taxon>Musaceae</taxon>
        <taxon>Ensete</taxon>
    </lineage>
</organism>
<dbReference type="Gene3D" id="1.10.287.110">
    <property type="entry name" value="DnaJ domain"/>
    <property type="match status" value="1"/>
</dbReference>
<dbReference type="InterPro" id="IPR036869">
    <property type="entry name" value="J_dom_sf"/>
</dbReference>
<reference evidence="2" key="1">
    <citation type="journal article" date="2018" name="Data Brief">
        <title>Genome sequence data from 17 accessions of Ensete ventricosum, a staple food crop for millions in Ethiopia.</title>
        <authorList>
            <person name="Yemataw Z."/>
            <person name="Muzemil S."/>
            <person name="Ambachew D."/>
            <person name="Tripathi L."/>
            <person name="Tesfaye K."/>
            <person name="Chala A."/>
            <person name="Farbos A."/>
            <person name="O'Neill P."/>
            <person name="Moore K."/>
            <person name="Grant M."/>
            <person name="Studholme D.J."/>
        </authorList>
    </citation>
    <scope>NUCLEOTIDE SEQUENCE [LARGE SCALE GENOMIC DNA]</scope>
    <source>
        <tissue evidence="2">Leaf</tissue>
    </source>
</reference>
<evidence type="ECO:0000313" key="2">
    <source>
        <dbReference type="EMBL" id="RZR73594.1"/>
    </source>
</evidence>
<dbReference type="GO" id="GO:0005783">
    <property type="term" value="C:endoplasmic reticulum"/>
    <property type="evidence" value="ECO:0007669"/>
    <property type="project" value="UniProtKB-ARBA"/>
</dbReference>
<evidence type="ECO:0000259" key="1">
    <source>
        <dbReference type="PROSITE" id="PS50076"/>
    </source>
</evidence>
<protein>
    <recommendedName>
        <fullName evidence="1">J domain-containing protein</fullName>
    </recommendedName>
</protein>
<dbReference type="Proteomes" id="UP000290560">
    <property type="component" value="Unassembled WGS sequence"/>
</dbReference>
<sequence>MVREQQQHDGQSASYYAVLGIGRGASLAEVRSAYRKLAMLKKKSILVRSVLSDEKRRKLYDAGLYDPLQEDEEEVEVITDKRCNNIGVTTNTGRKSTNFEGSSLNSLQGFGDFVQEMVSLMASVRKEVILILIIDDRKANMHDRINLFQADLLLFFLSLTHTIHSYQGKQYSLEELQQMLLEMAQDLGSPSQPRWSADAGWCPRTSNWFADAMERESRRKTRLHFTGMELFGSTTYH</sequence>
<dbReference type="AlphaFoldDB" id="A0A445MH46"/>